<evidence type="ECO:0000256" key="9">
    <source>
        <dbReference type="ARBA" id="ARBA00038298"/>
    </source>
</evidence>
<keyword evidence="6" id="KW-0564">Palmitate</keyword>
<feature type="region of interest" description="Disordered" evidence="12">
    <location>
        <begin position="86"/>
        <end position="137"/>
    </location>
</feature>
<evidence type="ECO:0000256" key="7">
    <source>
        <dbReference type="ARBA" id="ARBA00023288"/>
    </source>
</evidence>
<keyword evidence="5 11" id="KW-0472">Membrane</keyword>
<keyword evidence="7" id="KW-0449">Lipoprotein</keyword>
<gene>
    <name evidence="14" type="ORF">B0T26DRAFT_708967</name>
</gene>
<keyword evidence="3 11" id="KW-0812">Transmembrane</keyword>
<comment type="domain">
    <text evidence="11">The DHHC domain is required for palmitoyltransferase activity.</text>
</comment>
<dbReference type="PANTHER" id="PTHR22883:SF23">
    <property type="entry name" value="PALMITOYLTRANSFERASE ZDHHC6"/>
    <property type="match status" value="1"/>
</dbReference>
<evidence type="ECO:0000256" key="1">
    <source>
        <dbReference type="ARBA" id="ARBA00004141"/>
    </source>
</evidence>
<keyword evidence="4 11" id="KW-1133">Transmembrane helix</keyword>
<evidence type="ECO:0000256" key="6">
    <source>
        <dbReference type="ARBA" id="ARBA00023139"/>
    </source>
</evidence>
<dbReference type="GO" id="GO:0016020">
    <property type="term" value="C:membrane"/>
    <property type="evidence" value="ECO:0007669"/>
    <property type="project" value="UniProtKB-SubCell"/>
</dbReference>
<evidence type="ECO:0000256" key="11">
    <source>
        <dbReference type="RuleBase" id="RU079119"/>
    </source>
</evidence>
<feature type="transmembrane region" description="Helical" evidence="11">
    <location>
        <begin position="205"/>
        <end position="228"/>
    </location>
</feature>
<dbReference type="RefSeq" id="XP_060295985.1">
    <property type="nucleotide sequence ID" value="XM_060441914.1"/>
</dbReference>
<evidence type="ECO:0000256" key="4">
    <source>
        <dbReference type="ARBA" id="ARBA00022989"/>
    </source>
</evidence>
<protein>
    <recommendedName>
        <fullName evidence="11">Palmitoyltransferase</fullName>
        <ecNumber evidence="11">2.3.1.225</ecNumber>
    </recommendedName>
</protein>
<sequence length="426" mass="48031">MRVRAYRPETRWATRIIPFVLAGAVGFSTYVVVKRICLDYFLSSWQRSGAAIAFIVLHLLFLVLMLLTYFRVFLVIQTNPGVVPLGPKATEQNTLEKRKMKGRRRRRGQGDSEGAAEGDLEAANQYDGRPDENPDSPGLEEYYSKDVFICETDGRPRWCSTCCNWKPDRAHHCSEIERCVRKMDHYCPWVGGIVGETSFKFFVQFTFYTALYCIVVIVAAALCLRWLATNGLGVDGFVIAVLAIGAFFGLFTTTMALTSIRYIGLNLTNIDYLKSKCIVHQLAIRVPRGTPLGPDYGVVHYPLPKSADGLSSPESALAGGKGPFSARDQLATRTFAIVKTEMGENPWQLGVYRNWKSVMGNNIIDWFLPFNDSPCSTFENNESYYEMGPLYNQLRKRFNLPEISIESEESEMKKLEKKGQHQANGL</sequence>
<reference evidence="14" key="1">
    <citation type="submission" date="2023-06" db="EMBL/GenBank/DDBJ databases">
        <title>Genome-scale phylogeny and comparative genomics of the fungal order Sordariales.</title>
        <authorList>
            <consortium name="Lawrence Berkeley National Laboratory"/>
            <person name="Hensen N."/>
            <person name="Bonometti L."/>
            <person name="Westerberg I."/>
            <person name="Brannstrom I.O."/>
            <person name="Guillou S."/>
            <person name="Cros-Aarteil S."/>
            <person name="Calhoun S."/>
            <person name="Haridas S."/>
            <person name="Kuo A."/>
            <person name="Mondo S."/>
            <person name="Pangilinan J."/>
            <person name="Riley R."/>
            <person name="LaButti K."/>
            <person name="Andreopoulos B."/>
            <person name="Lipzen A."/>
            <person name="Chen C."/>
            <person name="Yanf M."/>
            <person name="Daum C."/>
            <person name="Ng V."/>
            <person name="Clum A."/>
            <person name="Steindorff A."/>
            <person name="Ohm R."/>
            <person name="Martin F."/>
            <person name="Silar P."/>
            <person name="Natvig D."/>
            <person name="Lalanne C."/>
            <person name="Gautier V."/>
            <person name="Ament-velasquez S.L."/>
            <person name="Kruys A."/>
            <person name="Hutchinson M.I."/>
            <person name="Powell A.J."/>
            <person name="Barry K."/>
            <person name="Miller A.N."/>
            <person name="Grigoriev I.V."/>
            <person name="Debuchy R."/>
            <person name="Gladieux P."/>
            <person name="Thoren M.H."/>
            <person name="Johannesson H."/>
        </authorList>
    </citation>
    <scope>NUCLEOTIDE SEQUENCE</scope>
    <source>
        <strain evidence="14">SMH2392-1A</strain>
    </source>
</reference>
<proteinExistence type="inferred from homology"/>
<organism evidence="14 15">
    <name type="scientific">Lasiosphaeria miniovina</name>
    <dbReference type="NCBI Taxonomy" id="1954250"/>
    <lineage>
        <taxon>Eukaryota</taxon>
        <taxon>Fungi</taxon>
        <taxon>Dikarya</taxon>
        <taxon>Ascomycota</taxon>
        <taxon>Pezizomycotina</taxon>
        <taxon>Sordariomycetes</taxon>
        <taxon>Sordariomycetidae</taxon>
        <taxon>Sordariales</taxon>
        <taxon>Lasiosphaeriaceae</taxon>
        <taxon>Lasiosphaeria</taxon>
    </lineage>
</organism>
<feature type="compositionally biased region" description="Basic residues" evidence="12">
    <location>
        <begin position="98"/>
        <end position="107"/>
    </location>
</feature>
<feature type="transmembrane region" description="Helical" evidence="11">
    <location>
        <begin position="234"/>
        <end position="257"/>
    </location>
</feature>
<comment type="catalytic activity">
    <reaction evidence="10 11">
        <text>L-cysteinyl-[protein] + hexadecanoyl-CoA = S-hexadecanoyl-L-cysteinyl-[protein] + CoA</text>
        <dbReference type="Rhea" id="RHEA:36683"/>
        <dbReference type="Rhea" id="RHEA-COMP:10131"/>
        <dbReference type="Rhea" id="RHEA-COMP:11032"/>
        <dbReference type="ChEBI" id="CHEBI:29950"/>
        <dbReference type="ChEBI" id="CHEBI:57287"/>
        <dbReference type="ChEBI" id="CHEBI:57379"/>
        <dbReference type="ChEBI" id="CHEBI:74151"/>
        <dbReference type="EC" id="2.3.1.225"/>
    </reaction>
</comment>
<evidence type="ECO:0000256" key="2">
    <source>
        <dbReference type="ARBA" id="ARBA00022679"/>
    </source>
</evidence>
<keyword evidence="15" id="KW-1185">Reference proteome</keyword>
<comment type="subcellular location">
    <subcellularLocation>
        <location evidence="1">Membrane</location>
        <topology evidence="1">Multi-pass membrane protein</topology>
    </subcellularLocation>
</comment>
<dbReference type="InterPro" id="IPR039859">
    <property type="entry name" value="PFA4/ZDH16/20/ERF2-like"/>
</dbReference>
<evidence type="ECO:0000256" key="10">
    <source>
        <dbReference type="ARBA" id="ARBA00048048"/>
    </source>
</evidence>
<dbReference type="AlphaFoldDB" id="A0AA40AJZ8"/>
<keyword evidence="8 11" id="KW-0012">Acyltransferase</keyword>
<evidence type="ECO:0000256" key="5">
    <source>
        <dbReference type="ARBA" id="ARBA00023136"/>
    </source>
</evidence>
<evidence type="ECO:0000256" key="8">
    <source>
        <dbReference type="ARBA" id="ARBA00023315"/>
    </source>
</evidence>
<dbReference type="EC" id="2.3.1.225" evidence="11"/>
<dbReference type="GeneID" id="85325184"/>
<dbReference type="GO" id="GO:0019706">
    <property type="term" value="F:protein-cysteine S-palmitoyltransferase activity"/>
    <property type="evidence" value="ECO:0007669"/>
    <property type="project" value="UniProtKB-EC"/>
</dbReference>
<evidence type="ECO:0000256" key="12">
    <source>
        <dbReference type="SAM" id="MobiDB-lite"/>
    </source>
</evidence>
<dbReference type="PANTHER" id="PTHR22883">
    <property type="entry name" value="ZINC FINGER DHHC DOMAIN CONTAINING PROTEIN"/>
    <property type="match status" value="1"/>
</dbReference>
<dbReference type="GO" id="GO:0005794">
    <property type="term" value="C:Golgi apparatus"/>
    <property type="evidence" value="ECO:0007669"/>
    <property type="project" value="TreeGrafter"/>
</dbReference>
<feature type="transmembrane region" description="Helical" evidence="11">
    <location>
        <begin position="12"/>
        <end position="31"/>
    </location>
</feature>
<dbReference type="GO" id="GO:0006612">
    <property type="term" value="P:protein targeting to membrane"/>
    <property type="evidence" value="ECO:0007669"/>
    <property type="project" value="TreeGrafter"/>
</dbReference>
<dbReference type="InterPro" id="IPR001594">
    <property type="entry name" value="Palmitoyltrfase_DHHC"/>
</dbReference>
<evidence type="ECO:0000313" key="15">
    <source>
        <dbReference type="Proteomes" id="UP001172101"/>
    </source>
</evidence>
<name>A0AA40AJZ8_9PEZI</name>
<accession>A0AA40AJZ8</accession>
<evidence type="ECO:0000256" key="3">
    <source>
        <dbReference type="ARBA" id="ARBA00022692"/>
    </source>
</evidence>
<dbReference type="PROSITE" id="PS50216">
    <property type="entry name" value="DHHC"/>
    <property type="match status" value="1"/>
</dbReference>
<dbReference type="Proteomes" id="UP001172101">
    <property type="component" value="Unassembled WGS sequence"/>
</dbReference>
<feature type="domain" description="Palmitoyltransferase DHHC" evidence="13">
    <location>
        <begin position="155"/>
        <end position="275"/>
    </location>
</feature>
<evidence type="ECO:0000259" key="13">
    <source>
        <dbReference type="Pfam" id="PF01529"/>
    </source>
</evidence>
<dbReference type="EMBL" id="JAUIRO010000004">
    <property type="protein sequence ID" value="KAK0717192.1"/>
    <property type="molecule type" value="Genomic_DNA"/>
</dbReference>
<keyword evidence="2 11" id="KW-0808">Transferase</keyword>
<comment type="caution">
    <text evidence="14">The sequence shown here is derived from an EMBL/GenBank/DDBJ whole genome shotgun (WGS) entry which is preliminary data.</text>
</comment>
<comment type="similarity">
    <text evidence="9">Belongs to the DHHC palmitoyltransferase family. PFA5 subfamily.</text>
</comment>
<dbReference type="GO" id="GO:0005783">
    <property type="term" value="C:endoplasmic reticulum"/>
    <property type="evidence" value="ECO:0007669"/>
    <property type="project" value="TreeGrafter"/>
</dbReference>
<evidence type="ECO:0000313" key="14">
    <source>
        <dbReference type="EMBL" id="KAK0717192.1"/>
    </source>
</evidence>
<feature type="transmembrane region" description="Helical" evidence="11">
    <location>
        <begin position="51"/>
        <end position="70"/>
    </location>
</feature>
<dbReference type="Pfam" id="PF01529">
    <property type="entry name" value="DHHC"/>
    <property type="match status" value="1"/>
</dbReference>